<dbReference type="SUPFAM" id="SSF46689">
    <property type="entry name" value="Homeodomain-like"/>
    <property type="match status" value="1"/>
</dbReference>
<name>A0A329MSS3_9BACL</name>
<dbReference type="AlphaFoldDB" id="A0A329MSS3"/>
<keyword evidence="3" id="KW-0804">Transcription</keyword>
<reference evidence="5 6" key="1">
    <citation type="journal article" date="2009" name="Int. J. Syst. Evol. Microbiol.">
        <title>Paenibacillus contaminans sp. nov., isolated from a contaminated laboratory plate.</title>
        <authorList>
            <person name="Chou J.H."/>
            <person name="Lee J.H."/>
            <person name="Lin M.C."/>
            <person name="Chang P.S."/>
            <person name="Arun A.B."/>
            <person name="Young C.C."/>
            <person name="Chen W.M."/>
        </authorList>
    </citation>
    <scope>NUCLEOTIDE SEQUENCE [LARGE SCALE GENOMIC DNA]</scope>
    <source>
        <strain evidence="5 6">CKOBP-6</strain>
    </source>
</reference>
<evidence type="ECO:0000256" key="2">
    <source>
        <dbReference type="ARBA" id="ARBA00023125"/>
    </source>
</evidence>
<dbReference type="EMBL" id="QMFB01000001">
    <property type="protein sequence ID" value="RAV23021.1"/>
    <property type="molecule type" value="Genomic_DNA"/>
</dbReference>
<keyword evidence="2" id="KW-0238">DNA-binding</keyword>
<dbReference type="GO" id="GO:0003700">
    <property type="term" value="F:DNA-binding transcription factor activity"/>
    <property type="evidence" value="ECO:0007669"/>
    <property type="project" value="InterPro"/>
</dbReference>
<evidence type="ECO:0000259" key="4">
    <source>
        <dbReference type="PROSITE" id="PS01124"/>
    </source>
</evidence>
<dbReference type="PROSITE" id="PS00041">
    <property type="entry name" value="HTH_ARAC_FAMILY_1"/>
    <property type="match status" value="1"/>
</dbReference>
<protein>
    <recommendedName>
        <fullName evidence="4">HTH araC/xylS-type domain-containing protein</fullName>
    </recommendedName>
</protein>
<dbReference type="InterPro" id="IPR009057">
    <property type="entry name" value="Homeodomain-like_sf"/>
</dbReference>
<comment type="caution">
    <text evidence="5">The sequence shown here is derived from an EMBL/GenBank/DDBJ whole genome shotgun (WGS) entry which is preliminary data.</text>
</comment>
<dbReference type="Pfam" id="PF02311">
    <property type="entry name" value="AraC_binding"/>
    <property type="match status" value="1"/>
</dbReference>
<dbReference type="Proteomes" id="UP000250369">
    <property type="component" value="Unassembled WGS sequence"/>
</dbReference>
<sequence>MHMTDIEPHVRFINLFKFYPGQTYGPRMIYDHQFLYIFDGTGDIEIDGTAYRAAPGDLFFYGPKVVHRIASDSKNPFTLSGIHFDFISGFQHMNFPIGPLNLPFFDSSLVKTGKVSFVDFDGFLPHINVLPEARIGQYLREIVGEFRNGLLYNQTYLNGLFTAWLMLVARITKSRDASLPLRNGLVQEILEYIQTRYNEPITYERLGSEFHFNPIYLNKLIQLHTGTSLHQHIINLRIQKSLDLLLTSSMTVKEISSHIGYDNVAYFTRLFKKKTKYTPQQIRGR</sequence>
<keyword evidence="1" id="KW-0805">Transcription regulation</keyword>
<keyword evidence="6" id="KW-1185">Reference proteome</keyword>
<dbReference type="PANTHER" id="PTHR43280:SF28">
    <property type="entry name" value="HTH-TYPE TRANSCRIPTIONAL ACTIVATOR RHAS"/>
    <property type="match status" value="1"/>
</dbReference>
<evidence type="ECO:0000256" key="3">
    <source>
        <dbReference type="ARBA" id="ARBA00023163"/>
    </source>
</evidence>
<dbReference type="PANTHER" id="PTHR43280">
    <property type="entry name" value="ARAC-FAMILY TRANSCRIPTIONAL REGULATOR"/>
    <property type="match status" value="1"/>
</dbReference>
<evidence type="ECO:0000313" key="5">
    <source>
        <dbReference type="EMBL" id="RAV23021.1"/>
    </source>
</evidence>
<dbReference type="PROSITE" id="PS01124">
    <property type="entry name" value="HTH_ARAC_FAMILY_2"/>
    <property type="match status" value="1"/>
</dbReference>
<dbReference type="InterPro" id="IPR018060">
    <property type="entry name" value="HTH_AraC"/>
</dbReference>
<dbReference type="SUPFAM" id="SSF51215">
    <property type="entry name" value="Regulatory protein AraC"/>
    <property type="match status" value="1"/>
</dbReference>
<gene>
    <name evidence="5" type="ORF">DQG23_02135</name>
</gene>
<dbReference type="InterPro" id="IPR014710">
    <property type="entry name" value="RmlC-like_jellyroll"/>
</dbReference>
<organism evidence="5 6">
    <name type="scientific">Paenibacillus contaminans</name>
    <dbReference type="NCBI Taxonomy" id="450362"/>
    <lineage>
        <taxon>Bacteria</taxon>
        <taxon>Bacillati</taxon>
        <taxon>Bacillota</taxon>
        <taxon>Bacilli</taxon>
        <taxon>Bacillales</taxon>
        <taxon>Paenibacillaceae</taxon>
        <taxon>Paenibacillus</taxon>
    </lineage>
</organism>
<dbReference type="InterPro" id="IPR037923">
    <property type="entry name" value="HTH-like"/>
</dbReference>
<evidence type="ECO:0000313" key="6">
    <source>
        <dbReference type="Proteomes" id="UP000250369"/>
    </source>
</evidence>
<dbReference type="Gene3D" id="1.10.10.60">
    <property type="entry name" value="Homeodomain-like"/>
    <property type="match status" value="2"/>
</dbReference>
<accession>A0A329MSS3</accession>
<evidence type="ECO:0000256" key="1">
    <source>
        <dbReference type="ARBA" id="ARBA00023015"/>
    </source>
</evidence>
<dbReference type="InterPro" id="IPR003313">
    <property type="entry name" value="AraC-bd"/>
</dbReference>
<dbReference type="InterPro" id="IPR018062">
    <property type="entry name" value="HTH_AraC-typ_CS"/>
</dbReference>
<feature type="domain" description="HTH araC/xylS-type" evidence="4">
    <location>
        <begin position="187"/>
        <end position="285"/>
    </location>
</feature>
<dbReference type="GO" id="GO:0043565">
    <property type="term" value="F:sequence-specific DNA binding"/>
    <property type="evidence" value="ECO:0007669"/>
    <property type="project" value="InterPro"/>
</dbReference>
<dbReference type="SMART" id="SM00342">
    <property type="entry name" value="HTH_ARAC"/>
    <property type="match status" value="1"/>
</dbReference>
<proteinExistence type="predicted"/>
<dbReference type="Gene3D" id="2.60.120.10">
    <property type="entry name" value="Jelly Rolls"/>
    <property type="match status" value="1"/>
</dbReference>
<dbReference type="Pfam" id="PF12833">
    <property type="entry name" value="HTH_18"/>
    <property type="match status" value="1"/>
</dbReference>